<dbReference type="Gene3D" id="6.10.250.3450">
    <property type="match status" value="1"/>
</dbReference>
<evidence type="ECO:0000313" key="5">
    <source>
        <dbReference type="EMBL" id="CAG5122751.1"/>
    </source>
</evidence>
<dbReference type="GO" id="GO:0022625">
    <property type="term" value="C:cytosolic large ribosomal subunit"/>
    <property type="evidence" value="ECO:0007669"/>
    <property type="project" value="InterPro"/>
</dbReference>
<evidence type="ECO:0000313" key="6">
    <source>
        <dbReference type="Proteomes" id="UP000678393"/>
    </source>
</evidence>
<dbReference type="PANTHER" id="PTHR45722">
    <property type="entry name" value="60S RIBOSOMAL PROTEIN L35"/>
    <property type="match status" value="1"/>
</dbReference>
<accession>A0A8S3Z6C6</accession>
<feature type="non-terminal residue" evidence="5">
    <location>
        <position position="100"/>
    </location>
</feature>
<gene>
    <name evidence="5" type="ORF">CUNI_LOCUS8309</name>
</gene>
<dbReference type="PANTHER" id="PTHR45722:SF2">
    <property type="entry name" value="LARGE RIBOSOMAL SUBUNIT PROTEIN UL29-RELATED"/>
    <property type="match status" value="1"/>
</dbReference>
<dbReference type="AlphaFoldDB" id="A0A8S3Z6C6"/>
<sequence>KAKQLRGKKKEELLKQLDDLKKGIYTVRKSVARVLTVIKQTQKDNLYKCYRKKTHKLKDLHQKKTRALRRALTPYELSLKSKKELRQQKLYPLRKYAVKE</sequence>
<dbReference type="GO" id="GO:0003729">
    <property type="term" value="F:mRNA binding"/>
    <property type="evidence" value="ECO:0007669"/>
    <property type="project" value="TreeGrafter"/>
</dbReference>
<organism evidence="5 6">
    <name type="scientific">Candidula unifasciata</name>
    <dbReference type="NCBI Taxonomy" id="100452"/>
    <lineage>
        <taxon>Eukaryota</taxon>
        <taxon>Metazoa</taxon>
        <taxon>Spiralia</taxon>
        <taxon>Lophotrochozoa</taxon>
        <taxon>Mollusca</taxon>
        <taxon>Gastropoda</taxon>
        <taxon>Heterobranchia</taxon>
        <taxon>Euthyneura</taxon>
        <taxon>Panpulmonata</taxon>
        <taxon>Eupulmonata</taxon>
        <taxon>Stylommatophora</taxon>
        <taxon>Helicina</taxon>
        <taxon>Helicoidea</taxon>
        <taxon>Geomitridae</taxon>
        <taxon>Candidula</taxon>
    </lineage>
</organism>
<evidence type="ECO:0000256" key="4">
    <source>
        <dbReference type="ARBA" id="ARBA00035204"/>
    </source>
</evidence>
<evidence type="ECO:0000256" key="3">
    <source>
        <dbReference type="ARBA" id="ARBA00023274"/>
    </source>
</evidence>
<comment type="caution">
    <text evidence="5">The sequence shown here is derived from an EMBL/GenBank/DDBJ whole genome shotgun (WGS) entry which is preliminary data.</text>
</comment>
<dbReference type="FunFam" id="6.10.250.3450:FF:000001">
    <property type="entry name" value="60S ribosomal protein L35"/>
    <property type="match status" value="1"/>
</dbReference>
<evidence type="ECO:0000256" key="2">
    <source>
        <dbReference type="ARBA" id="ARBA00022980"/>
    </source>
</evidence>
<dbReference type="SUPFAM" id="SSF46561">
    <property type="entry name" value="Ribosomal protein L29 (L29p)"/>
    <property type="match status" value="1"/>
</dbReference>
<dbReference type="EMBL" id="CAJHNH020001356">
    <property type="protein sequence ID" value="CAG5122751.1"/>
    <property type="molecule type" value="Genomic_DNA"/>
</dbReference>
<dbReference type="GO" id="GO:0003735">
    <property type="term" value="F:structural constituent of ribosome"/>
    <property type="evidence" value="ECO:0007669"/>
    <property type="project" value="InterPro"/>
</dbReference>
<comment type="similarity">
    <text evidence="1">Belongs to the universal ribosomal protein uL29 family.</text>
</comment>
<dbReference type="GO" id="GO:0000463">
    <property type="term" value="P:maturation of LSU-rRNA from tricistronic rRNA transcript (SSU-rRNA, 5.8S rRNA, LSU-rRNA)"/>
    <property type="evidence" value="ECO:0007669"/>
    <property type="project" value="InterPro"/>
</dbReference>
<keyword evidence="3" id="KW-0687">Ribonucleoprotein</keyword>
<dbReference type="InterPro" id="IPR045059">
    <property type="entry name" value="Ribosomal_uL29_euk"/>
</dbReference>
<dbReference type="Proteomes" id="UP000678393">
    <property type="component" value="Unassembled WGS sequence"/>
</dbReference>
<evidence type="ECO:0000256" key="1">
    <source>
        <dbReference type="ARBA" id="ARBA00009254"/>
    </source>
</evidence>
<dbReference type="OrthoDB" id="528635at2759"/>
<keyword evidence="2" id="KW-0689">Ribosomal protein</keyword>
<keyword evidence="6" id="KW-1185">Reference proteome</keyword>
<dbReference type="Gene3D" id="1.10.287.310">
    <property type="match status" value="1"/>
</dbReference>
<dbReference type="GO" id="GO:0006412">
    <property type="term" value="P:translation"/>
    <property type="evidence" value="ECO:0007669"/>
    <property type="project" value="InterPro"/>
</dbReference>
<protein>
    <recommendedName>
        <fullName evidence="4">Large ribosomal subunit protein uL29</fullName>
    </recommendedName>
</protein>
<dbReference type="InterPro" id="IPR036049">
    <property type="entry name" value="Ribosomal_uL29_sf"/>
</dbReference>
<proteinExistence type="inferred from homology"/>
<reference evidence="5" key="1">
    <citation type="submission" date="2021-04" db="EMBL/GenBank/DDBJ databases">
        <authorList>
            <consortium name="Molecular Ecology Group"/>
        </authorList>
    </citation>
    <scope>NUCLEOTIDE SEQUENCE</scope>
</reference>
<name>A0A8S3Z6C6_9EUPU</name>